<evidence type="ECO:0000313" key="1">
    <source>
        <dbReference type="EMBL" id="AAS82469.1"/>
    </source>
</evidence>
<protein>
    <submittedName>
        <fullName evidence="1">Uncharacterized protein</fullName>
    </submittedName>
</protein>
<proteinExistence type="predicted"/>
<accession>Q746B6</accession>
<gene>
    <name evidence="1" type="ordered locus">TT_P0139</name>
</gene>
<sequence length="81" mass="8807">MMVPLAAEGWTAPQLAEALAEHLGVRLAPKVVSRHPRAMGYVWVSEATLQRTRCVPAGKPGEEEVQAFAREEEAKRGLGRG</sequence>
<dbReference type="eggNOG" id="COG3415">
    <property type="taxonomic scope" value="Bacteria"/>
</dbReference>
<name>Q746B6_THET2</name>
<organism evidence="1 2">
    <name type="scientific">Thermus thermophilus (strain ATCC BAA-163 / DSM 7039 / HB27)</name>
    <dbReference type="NCBI Taxonomy" id="262724"/>
    <lineage>
        <taxon>Bacteria</taxon>
        <taxon>Thermotogati</taxon>
        <taxon>Deinococcota</taxon>
        <taxon>Deinococci</taxon>
        <taxon>Thermales</taxon>
        <taxon>Thermaceae</taxon>
        <taxon>Thermus</taxon>
    </lineage>
</organism>
<dbReference type="Proteomes" id="UP000000592">
    <property type="component" value="Plasmid pTT27"/>
</dbReference>
<reference evidence="1 2" key="1">
    <citation type="journal article" date="2004" name="Nat. Biotechnol.">
        <title>The genome sequence of the extreme thermophile Thermus thermophilus.</title>
        <authorList>
            <person name="Henne A."/>
            <person name="Brueggemann H."/>
            <person name="Raasch C."/>
            <person name="Wiezer A."/>
            <person name="Hartsch T."/>
            <person name="Liesegang H."/>
            <person name="Johann A."/>
            <person name="Lienard T."/>
            <person name="Gohl O."/>
            <person name="Martinez-Arias R."/>
            <person name="Jacobi C."/>
            <person name="Starkuviene V."/>
            <person name="Schlenczeck S."/>
            <person name="Dencker S."/>
            <person name="Huber R."/>
            <person name="Klenk H.-P."/>
            <person name="Overbeek R."/>
            <person name="Kramer W."/>
            <person name="Merkl R."/>
            <person name="Gottschalk G."/>
            <person name="Fritz H.-J."/>
        </authorList>
    </citation>
    <scope>NUCLEOTIDE SEQUENCE [LARGE SCALE GENOMIC DNA]</scope>
    <source>
        <strain evidence="2">ATCC BAA-163 / DSM 7039 / HB27</strain>
        <plasmid evidence="1 2">pTT27</plasmid>
    </source>
</reference>
<dbReference type="KEGG" id="tth:TT_P0139"/>
<dbReference type="HOGENOM" id="CLU_2572778_0_0_0"/>
<dbReference type="AlphaFoldDB" id="Q746B6"/>
<dbReference type="EMBL" id="AE017222">
    <property type="protein sequence ID" value="AAS82469.1"/>
    <property type="molecule type" value="Genomic_DNA"/>
</dbReference>
<keyword evidence="1" id="KW-0614">Plasmid</keyword>
<evidence type="ECO:0000313" key="2">
    <source>
        <dbReference type="Proteomes" id="UP000000592"/>
    </source>
</evidence>
<geneLocation type="plasmid" evidence="1 2">
    <name>pTT27</name>
</geneLocation>